<dbReference type="RefSeq" id="WP_091588527.1">
    <property type="nucleotide sequence ID" value="NZ_JBHRWG010000002.1"/>
</dbReference>
<gene>
    <name evidence="2" type="ORF">GA0070620_0691</name>
</gene>
<feature type="region of interest" description="Disordered" evidence="1">
    <location>
        <begin position="1"/>
        <end position="20"/>
    </location>
</feature>
<dbReference type="Gene3D" id="2.50.20.20">
    <property type="match status" value="1"/>
</dbReference>
<accession>A0A1C3MY27</accession>
<proteinExistence type="predicted"/>
<keyword evidence="3" id="KW-1185">Reference proteome</keyword>
<dbReference type="EMBL" id="LT598496">
    <property type="protein sequence ID" value="SBV25221.1"/>
    <property type="molecule type" value="Genomic_DNA"/>
</dbReference>
<evidence type="ECO:0000313" key="2">
    <source>
        <dbReference type="EMBL" id="SBV25221.1"/>
    </source>
</evidence>
<evidence type="ECO:0000256" key="1">
    <source>
        <dbReference type="SAM" id="MobiDB-lite"/>
    </source>
</evidence>
<evidence type="ECO:0000313" key="3">
    <source>
        <dbReference type="Proteomes" id="UP000199393"/>
    </source>
</evidence>
<name>A0A1C3MY27_9ACTN</name>
<evidence type="ECO:0008006" key="4">
    <source>
        <dbReference type="Google" id="ProtNLM"/>
    </source>
</evidence>
<reference evidence="3" key="1">
    <citation type="submission" date="2016-06" db="EMBL/GenBank/DDBJ databases">
        <authorList>
            <person name="Varghese N."/>
        </authorList>
    </citation>
    <scope>NUCLEOTIDE SEQUENCE [LARGE SCALE GENOMIC DNA]</scope>
    <source>
        <strain evidence="3">DSM 45344</strain>
    </source>
</reference>
<dbReference type="Proteomes" id="UP000199393">
    <property type="component" value="Chromosome I"/>
</dbReference>
<dbReference type="STRING" id="307121.GA0070620_0691"/>
<protein>
    <recommendedName>
        <fullName evidence="4">Lipoprotein LprG</fullName>
    </recommendedName>
</protein>
<organism evidence="2 3">
    <name type="scientific">Micromonospora krabiensis</name>
    <dbReference type="NCBI Taxonomy" id="307121"/>
    <lineage>
        <taxon>Bacteria</taxon>
        <taxon>Bacillati</taxon>
        <taxon>Actinomycetota</taxon>
        <taxon>Actinomycetes</taxon>
        <taxon>Micromonosporales</taxon>
        <taxon>Micromonosporaceae</taxon>
        <taxon>Micromonospora</taxon>
    </lineage>
</organism>
<dbReference type="AlphaFoldDB" id="A0A1C3MY27"/>
<sequence>MLGCSVGVQSEGEPAAPAPTVSADITDTRNAIGVLRAGTAFINQTSFRADIDIASQVGGLSRVDNVNKRGMASLSSPGGVIEIRMIDDDVYLKSGAELPGVGHEWMALDPARVPTDFALSFEPGRNDPGGSARLINAIMSARADGTEISGVLDVNRVGVGNGISFRHAPGGTFPEAARNQPFRATLDAEGRLVRFLIPEANGLPGAAVRYSDFGVPVDVVRPEPAVPAPDALYPQLGLGG</sequence>